<dbReference type="Pfam" id="PF06565">
    <property type="entry name" value="DM10_dom"/>
    <property type="match status" value="3"/>
</dbReference>
<feature type="domain" description="DM10" evidence="11">
    <location>
        <begin position="244"/>
        <end position="384"/>
    </location>
</feature>
<dbReference type="FunFam" id="2.30.29.170:FF:000002">
    <property type="entry name" value="EF-hand domain (C-terminal) containing 1"/>
    <property type="match status" value="1"/>
</dbReference>
<dbReference type="GO" id="GO:0005874">
    <property type="term" value="C:microtubule"/>
    <property type="evidence" value="ECO:0007669"/>
    <property type="project" value="TreeGrafter"/>
</dbReference>
<reference evidence="12 13" key="1">
    <citation type="submission" date="2020-06" db="EMBL/GenBank/DDBJ databases">
        <authorList>
            <consortium name="Wellcome Sanger Institute Data Sharing"/>
        </authorList>
    </citation>
    <scope>NUCLEOTIDE SEQUENCE [LARGE SCALE GENOMIC DNA]</scope>
</reference>
<dbReference type="InterPro" id="IPR011992">
    <property type="entry name" value="EF-hand-dom_pair"/>
</dbReference>
<evidence type="ECO:0000259" key="11">
    <source>
        <dbReference type="PROSITE" id="PS51336"/>
    </source>
</evidence>
<evidence type="ECO:0000256" key="4">
    <source>
        <dbReference type="ARBA" id="ARBA00022846"/>
    </source>
</evidence>
<evidence type="ECO:0000256" key="3">
    <source>
        <dbReference type="ARBA" id="ARBA00022737"/>
    </source>
</evidence>
<dbReference type="Proteomes" id="UP000694580">
    <property type="component" value="Chromosome 9"/>
</dbReference>
<dbReference type="InterPro" id="IPR006602">
    <property type="entry name" value="DM10_dom"/>
</dbReference>
<evidence type="ECO:0000256" key="5">
    <source>
        <dbReference type="ARBA" id="ARBA00023069"/>
    </source>
</evidence>
<dbReference type="Gene3D" id="2.30.29.170">
    <property type="match status" value="3"/>
</dbReference>
<comment type="subcellular location">
    <subcellularLocation>
        <location evidence="1">Cytoplasm</location>
        <location evidence="1">Cytoskeleton</location>
        <location evidence="1">Flagellum axoneme</location>
    </subcellularLocation>
</comment>
<keyword evidence="3" id="KW-0677">Repeat</keyword>
<keyword evidence="5" id="KW-0969">Cilium</keyword>
<dbReference type="GO" id="GO:0010975">
    <property type="term" value="P:regulation of neuron projection development"/>
    <property type="evidence" value="ECO:0007669"/>
    <property type="project" value="TreeGrafter"/>
</dbReference>
<evidence type="ECO:0000313" key="12">
    <source>
        <dbReference type="Ensembl" id="ENSDCDP00010044560.1"/>
    </source>
</evidence>
<keyword evidence="4" id="KW-0282">Flagellum</keyword>
<keyword evidence="13" id="KW-1185">Reference proteome</keyword>
<dbReference type="InterPro" id="IPR040193">
    <property type="entry name" value="EFHC1/EFHC2/EFHB"/>
</dbReference>
<dbReference type="PROSITE" id="PS51336">
    <property type="entry name" value="DM10"/>
    <property type="match status" value="3"/>
</dbReference>
<dbReference type="GeneID" id="114796988"/>
<dbReference type="RefSeq" id="XP_028847393.1">
    <property type="nucleotide sequence ID" value="XM_028991560.1"/>
</dbReference>
<keyword evidence="7" id="KW-0966">Cell projection</keyword>
<dbReference type="SMART" id="SM00676">
    <property type="entry name" value="DM10"/>
    <property type="match status" value="3"/>
</dbReference>
<protein>
    <recommendedName>
        <fullName evidence="9">EF-hand domain-containing family member C2</fullName>
    </recommendedName>
</protein>
<dbReference type="GeneTree" id="ENSGT00530000063528"/>
<feature type="domain" description="EF-hand" evidence="10">
    <location>
        <begin position="574"/>
        <end position="609"/>
    </location>
</feature>
<evidence type="ECO:0000256" key="8">
    <source>
        <dbReference type="ARBA" id="ARBA00035003"/>
    </source>
</evidence>
<dbReference type="PANTHER" id="PTHR12086">
    <property type="entry name" value="EF-HAND DOMAIN C-TERMINAL CONTAINING PROTEIN"/>
    <property type="match status" value="1"/>
</dbReference>
<dbReference type="FunFam" id="2.30.29.170:FF:000003">
    <property type="entry name" value="EF-hand domain (C-terminal) containing 1"/>
    <property type="match status" value="1"/>
</dbReference>
<dbReference type="PANTHER" id="PTHR12086:SF11">
    <property type="entry name" value="EF-HAND DOMAIN-CONTAINING FAMILY MEMBER C2"/>
    <property type="match status" value="1"/>
</dbReference>
<reference evidence="12" key="3">
    <citation type="submission" date="2025-09" db="UniProtKB">
        <authorList>
            <consortium name="Ensembl"/>
        </authorList>
    </citation>
    <scope>IDENTIFICATION</scope>
</reference>
<feature type="domain" description="DM10" evidence="11">
    <location>
        <begin position="446"/>
        <end position="553"/>
    </location>
</feature>
<keyword evidence="2" id="KW-0963">Cytoplasm</keyword>
<evidence type="ECO:0000313" key="13">
    <source>
        <dbReference type="Proteomes" id="UP000694580"/>
    </source>
</evidence>
<dbReference type="Ensembl" id="ENSDCDT00010054667.1">
    <property type="protein sequence ID" value="ENSDCDP00010044560.1"/>
    <property type="gene ID" value="ENSDCDG00010027558.1"/>
</dbReference>
<evidence type="ECO:0000256" key="2">
    <source>
        <dbReference type="ARBA" id="ARBA00022490"/>
    </source>
</evidence>
<keyword evidence="6" id="KW-0206">Cytoskeleton</keyword>
<evidence type="ECO:0000256" key="7">
    <source>
        <dbReference type="ARBA" id="ARBA00023273"/>
    </source>
</evidence>
<accession>A0AAY4DGA0</accession>
<name>A0AAY4DGA0_9TELE</name>
<dbReference type="SUPFAM" id="SSF47473">
    <property type="entry name" value="EF-hand"/>
    <property type="match status" value="1"/>
</dbReference>
<evidence type="ECO:0000256" key="6">
    <source>
        <dbReference type="ARBA" id="ARBA00023212"/>
    </source>
</evidence>
<evidence type="ECO:0000256" key="9">
    <source>
        <dbReference type="ARBA" id="ARBA00039880"/>
    </source>
</evidence>
<dbReference type="Gene3D" id="1.10.238.10">
    <property type="entry name" value="EF-hand"/>
    <property type="match status" value="1"/>
</dbReference>
<comment type="function">
    <text evidence="8">Microtubule inner protein (MIP) part of the dynein-decorated doublet microtubules (DMTs) in cilia axoneme, which is required for motile cilia beating.</text>
</comment>
<gene>
    <name evidence="12" type="primary">EFHC2</name>
</gene>
<sequence length="767" mass="87747">MRKLVYLKGAKVHEPPATMTLPILPGYSFNKNLLKDKFHKSQHFDYFNGLPMLVGSEKPGIGGELRPGQKARPKTSVFSKDDTNGVPLWVAFDKQVLSFDAYFEEDVAQNKDEKYRIRKCKIYYYLEDDTIQVIEPEYKNSGIPQGTLIRRHPIPLPAPNGDQCYNVYHFNINQKMVLYSKTFKITDCDPFTRQFLRKIGVRLNSPASVPQDPYSSLRQKMEESMMPLRPYEKQDKLKQFLDHDRNVLRFYCLWDDSENEFGDPRELILHYFLADDTIEIREVIYPNTGRDAVPKFLNRSKLPKHAPIPRRQPGEVTDRTVLNVFGPVGRGGRYILDSLKTGAVQEEIYKDCDLTIGGVINVWGRKVLICDCDNFTKDYYHSRYGVEDFSPVQYKEDPPPKPVRQVPPYNGFGSEEDSLCSCQGLLPKPPQKDFKKMMEKDRQGLVSNVLRFMAKMETDSAIDRERTFIISFYLCDDTMGVFEPPQRNSGISGGKFLERGRVKKPGQQVFKSKMSEYFTAQDLYVGARLVINNQPFQLVDADEYTFNYMEEHALEFPRASVGIILSKVKSISEDKQKEIKNFFAMSDPENSGCLNYEVFRTLLAGLDCGLSEHEIMTLGRLFSVRDRSEVDLGLMLAVAQDQLKRKHFEGFADMVRAFTHEDRSRTGHLASVDARTICKAFHLPLHDELLRALFKKYEGESSEIDYHAFLSGINWMENPAPAVHPDVTLKFIVDWTGEAVGPAVTSINYSLFLEDAFGSTAPRAGGE</sequence>
<evidence type="ECO:0000256" key="1">
    <source>
        <dbReference type="ARBA" id="ARBA00004611"/>
    </source>
</evidence>
<dbReference type="PROSITE" id="PS50222">
    <property type="entry name" value="EF_HAND_2"/>
    <property type="match status" value="1"/>
</dbReference>
<dbReference type="InterPro" id="IPR002048">
    <property type="entry name" value="EF_hand_dom"/>
</dbReference>
<evidence type="ECO:0000259" key="10">
    <source>
        <dbReference type="PROSITE" id="PS50222"/>
    </source>
</evidence>
<reference evidence="12" key="2">
    <citation type="submission" date="2025-08" db="UniProtKB">
        <authorList>
            <consortium name="Ensembl"/>
        </authorList>
    </citation>
    <scope>IDENTIFICATION</scope>
</reference>
<dbReference type="GO" id="GO:0005509">
    <property type="term" value="F:calcium ion binding"/>
    <property type="evidence" value="ECO:0007669"/>
    <property type="project" value="InterPro"/>
</dbReference>
<organism evidence="12 13">
    <name type="scientific">Denticeps clupeoides</name>
    <name type="common">denticle herring</name>
    <dbReference type="NCBI Taxonomy" id="299321"/>
    <lineage>
        <taxon>Eukaryota</taxon>
        <taxon>Metazoa</taxon>
        <taxon>Chordata</taxon>
        <taxon>Craniata</taxon>
        <taxon>Vertebrata</taxon>
        <taxon>Euteleostomi</taxon>
        <taxon>Actinopterygii</taxon>
        <taxon>Neopterygii</taxon>
        <taxon>Teleostei</taxon>
        <taxon>Clupei</taxon>
        <taxon>Clupeiformes</taxon>
        <taxon>Denticipitoidei</taxon>
        <taxon>Denticipitidae</taxon>
        <taxon>Denticeps</taxon>
    </lineage>
</organism>
<feature type="domain" description="DM10" evidence="11">
    <location>
        <begin position="93"/>
        <end position="200"/>
    </location>
</feature>
<dbReference type="FunFam" id="2.30.29.170:FF:000001">
    <property type="entry name" value="EF-hand domain containing 1"/>
    <property type="match status" value="1"/>
</dbReference>
<dbReference type="AlphaFoldDB" id="A0AAY4DGA0"/>
<proteinExistence type="predicted"/>